<keyword evidence="15" id="KW-1185">Reference proteome</keyword>
<organism evidence="14 15">
    <name type="scientific">Jannaschia rubra</name>
    <dbReference type="NCBI Taxonomy" id="282197"/>
    <lineage>
        <taxon>Bacteria</taxon>
        <taxon>Pseudomonadati</taxon>
        <taxon>Pseudomonadota</taxon>
        <taxon>Alphaproteobacteria</taxon>
        <taxon>Rhodobacterales</taxon>
        <taxon>Roseobacteraceae</taxon>
        <taxon>Jannaschia</taxon>
    </lineage>
</organism>
<comment type="similarity">
    <text evidence="2 8">Belongs to the glycosyl hydrolase 42 family.</text>
</comment>
<accession>A0A0M6XTS5</accession>
<dbReference type="AlphaFoldDB" id="A0A0M6XTS5"/>
<dbReference type="PANTHER" id="PTHR36447:SF2">
    <property type="entry name" value="BETA-GALACTOSIDASE YESZ"/>
    <property type="match status" value="1"/>
</dbReference>
<keyword evidence="6 11" id="KW-0862">Zinc</keyword>
<dbReference type="SUPFAM" id="SSF51445">
    <property type="entry name" value="(Trans)glycosidases"/>
    <property type="match status" value="1"/>
</dbReference>
<dbReference type="STRING" id="282197.SAMN04488517_103233"/>
<feature type="active site" description="Proton donor" evidence="9">
    <location>
        <position position="156"/>
    </location>
</feature>
<reference evidence="14 15" key="1">
    <citation type="submission" date="2015-07" db="EMBL/GenBank/DDBJ databases">
        <authorList>
            <person name="Noorani M."/>
        </authorList>
    </citation>
    <scope>NUCLEOTIDE SEQUENCE [LARGE SCALE GENOMIC DNA]</scope>
    <source>
        <strain evidence="14 15">CECT 5088</strain>
    </source>
</reference>
<comment type="catalytic activity">
    <reaction evidence="1 8">
        <text>Hydrolysis of terminal non-reducing beta-D-galactose residues in beta-D-galactosides.</text>
        <dbReference type="EC" id="3.2.1.23"/>
    </reaction>
</comment>
<feature type="active site" description="Nucleophile" evidence="9">
    <location>
        <position position="334"/>
    </location>
</feature>
<dbReference type="EC" id="3.2.1.23" evidence="3 8"/>
<dbReference type="GO" id="GO:0004565">
    <property type="term" value="F:beta-galactosidase activity"/>
    <property type="evidence" value="ECO:0007669"/>
    <property type="project" value="UniProtKB-EC"/>
</dbReference>
<evidence type="ECO:0000259" key="13">
    <source>
        <dbReference type="Pfam" id="PF08532"/>
    </source>
</evidence>
<dbReference type="RefSeq" id="WP_233489801.1">
    <property type="nucleotide sequence ID" value="NZ_CXPG01000021.1"/>
</dbReference>
<feature type="domain" description="Glycoside hydrolase family 42 N-terminal" evidence="12">
    <location>
        <begin position="20"/>
        <end position="411"/>
    </location>
</feature>
<dbReference type="InterPro" id="IPR017853">
    <property type="entry name" value="GH"/>
</dbReference>
<name>A0A0M6XTS5_9RHOB</name>
<dbReference type="InterPro" id="IPR003476">
    <property type="entry name" value="Glyco_hydro_42"/>
</dbReference>
<dbReference type="Pfam" id="PF08532">
    <property type="entry name" value="Glyco_hydro_42M"/>
    <property type="match status" value="1"/>
</dbReference>
<feature type="binding site" evidence="10">
    <location>
        <position position="155"/>
    </location>
    <ligand>
        <name>substrate</name>
    </ligand>
</feature>
<evidence type="ECO:0000256" key="7">
    <source>
        <dbReference type="ARBA" id="ARBA00023295"/>
    </source>
</evidence>
<dbReference type="EMBL" id="CXPG01000021">
    <property type="protein sequence ID" value="CTQ34112.1"/>
    <property type="molecule type" value="Genomic_DNA"/>
</dbReference>
<dbReference type="InterPro" id="IPR029062">
    <property type="entry name" value="Class_I_gatase-like"/>
</dbReference>
<dbReference type="GO" id="GO:0046872">
    <property type="term" value="F:metal ion binding"/>
    <property type="evidence" value="ECO:0007669"/>
    <property type="project" value="UniProtKB-KW"/>
</dbReference>
<dbReference type="SUPFAM" id="SSF52317">
    <property type="entry name" value="Class I glutamine amidotransferase-like"/>
    <property type="match status" value="1"/>
</dbReference>
<feature type="binding site" evidence="11">
    <location>
        <position position="121"/>
    </location>
    <ligand>
        <name>Zn(2+)</name>
        <dbReference type="ChEBI" id="CHEBI:29105"/>
    </ligand>
</feature>
<protein>
    <recommendedName>
        <fullName evidence="3 8">Beta-galactosidase</fullName>
        <shortName evidence="8">Beta-gal</shortName>
        <ecNumber evidence="3 8">3.2.1.23</ecNumber>
    </recommendedName>
</protein>
<evidence type="ECO:0000256" key="8">
    <source>
        <dbReference type="PIRNR" id="PIRNR001084"/>
    </source>
</evidence>
<dbReference type="PANTHER" id="PTHR36447">
    <property type="entry name" value="BETA-GALACTOSIDASE GANA"/>
    <property type="match status" value="1"/>
</dbReference>
<dbReference type="GO" id="GO:0009341">
    <property type="term" value="C:beta-galactosidase complex"/>
    <property type="evidence" value="ECO:0007669"/>
    <property type="project" value="InterPro"/>
</dbReference>
<dbReference type="Gene3D" id="3.20.20.80">
    <property type="entry name" value="Glycosidases"/>
    <property type="match status" value="1"/>
</dbReference>
<proteinExistence type="inferred from homology"/>
<dbReference type="CDD" id="cd03143">
    <property type="entry name" value="A4_beta-galactosidase_middle_domain"/>
    <property type="match status" value="1"/>
</dbReference>
<evidence type="ECO:0000256" key="4">
    <source>
        <dbReference type="ARBA" id="ARBA00022723"/>
    </source>
</evidence>
<dbReference type="InterPro" id="IPR013529">
    <property type="entry name" value="Glyco_hydro_42_N"/>
</dbReference>
<feature type="domain" description="Beta-galactosidase trimerisation" evidence="13">
    <location>
        <begin position="420"/>
        <end position="607"/>
    </location>
</feature>
<evidence type="ECO:0000313" key="15">
    <source>
        <dbReference type="Proteomes" id="UP000048908"/>
    </source>
</evidence>
<evidence type="ECO:0000256" key="6">
    <source>
        <dbReference type="ARBA" id="ARBA00022833"/>
    </source>
</evidence>
<dbReference type="Pfam" id="PF02449">
    <property type="entry name" value="Glyco_hydro_42"/>
    <property type="match status" value="1"/>
</dbReference>
<evidence type="ECO:0000256" key="3">
    <source>
        <dbReference type="ARBA" id="ARBA00012756"/>
    </source>
</evidence>
<evidence type="ECO:0000313" key="14">
    <source>
        <dbReference type="EMBL" id="CTQ34112.1"/>
    </source>
</evidence>
<evidence type="ECO:0000256" key="10">
    <source>
        <dbReference type="PIRSR" id="PIRSR001084-2"/>
    </source>
</evidence>
<keyword evidence="7 8" id="KW-0326">Glycosidase</keyword>
<evidence type="ECO:0000256" key="1">
    <source>
        <dbReference type="ARBA" id="ARBA00001412"/>
    </source>
</evidence>
<dbReference type="PIRSF" id="PIRSF001084">
    <property type="entry name" value="B-galactosidase"/>
    <property type="match status" value="1"/>
</dbReference>
<evidence type="ECO:0000256" key="5">
    <source>
        <dbReference type="ARBA" id="ARBA00022801"/>
    </source>
</evidence>
<evidence type="ECO:0000256" key="9">
    <source>
        <dbReference type="PIRSR" id="PIRSR001084-1"/>
    </source>
</evidence>
<gene>
    <name evidence="14" type="ORF">JAN5088_02904</name>
</gene>
<keyword evidence="5 8" id="KW-0378">Hydrolase</keyword>
<evidence type="ECO:0000256" key="11">
    <source>
        <dbReference type="PIRSR" id="PIRSR001084-3"/>
    </source>
</evidence>
<dbReference type="Proteomes" id="UP000048908">
    <property type="component" value="Unassembled WGS sequence"/>
</dbReference>
<feature type="binding site" evidence="10">
    <location>
        <position position="342"/>
    </location>
    <ligand>
        <name>substrate</name>
    </ligand>
</feature>
<dbReference type="GO" id="GO:0005975">
    <property type="term" value="P:carbohydrate metabolic process"/>
    <property type="evidence" value="ECO:0007669"/>
    <property type="project" value="InterPro"/>
</dbReference>
<keyword evidence="4 11" id="KW-0479">Metal-binding</keyword>
<sequence length="653" mass="72448">MSQPSGSREAPVLQRTLGVCYYPEHWPEEQWQDDARRMAEAGLTWVRIGEFSWSRLEPEPGRLDWDWLDRAIATLGGAGRRVVLGTPTATPPRWMLDRHPDMLAIDVEGRPRKFGSRRHYCFSHEGYLEECRRIVTALAERYGRNPHVAAWQTDNEYGCHDTVVSYSDAARRAFRDWLRGQFASSDGNAGDIGALNRAWGNVFWSMDYGDFDDIDLPNLTVTEPNPAHSLAFLRFSSAQVVRFNRAQVDAIRAHSGAPIAHNYMGRVTDFDHFAVGADLDIASWDSYPLGFLEDRVGAGVADQRRFARQGDPDFQAFHHDLYRAVGRGRWWVMEQQPGPVNWAPWNPAPLPGMVRLWTWEAFAHGAEAVCYFRWRQAPFAQEQMHAGLLRPDGAEAPGLAEARAVARELAEAPDAVAAQAPVALIFDYAADWAWKVQPHGRGLSYFALIFDHYRALRRAGLSVDILPPGTRDFAGYRAIFAPGLMHVPDDLKSALAGSGAEVAIGPRSAARDGHFTIPVPLPPAFPGLDATVARVESLRPDLPVPVTGGGAVTGYREEIEGTAEIVFAATDGTPVVVRQGRITYAGGWGDEALLDRLIADVCERADVQTLAMPRGVRIRDTGTERFWFNYNPDPVDTAAGRIPGAECLRTSRE</sequence>
<dbReference type="Gene3D" id="3.40.50.880">
    <property type="match status" value="1"/>
</dbReference>
<dbReference type="InterPro" id="IPR013738">
    <property type="entry name" value="Beta_galactosidase_Trimer"/>
</dbReference>
<evidence type="ECO:0000259" key="12">
    <source>
        <dbReference type="Pfam" id="PF02449"/>
    </source>
</evidence>
<feature type="binding site" evidence="10">
    <location>
        <position position="117"/>
    </location>
    <ligand>
        <name>substrate</name>
    </ligand>
</feature>
<evidence type="ECO:0000256" key="2">
    <source>
        <dbReference type="ARBA" id="ARBA00005940"/>
    </source>
</evidence>